<protein>
    <submittedName>
        <fullName evidence="1">Valine--tRNA ligase, chloroplastic/mitochondrial 2</fullName>
    </submittedName>
</protein>
<reference evidence="1" key="1">
    <citation type="submission" date="2020-09" db="EMBL/GenBank/DDBJ databases">
        <title>Genome-Enabled Discovery of Anthraquinone Biosynthesis in Senna tora.</title>
        <authorList>
            <person name="Kang S.-H."/>
            <person name="Pandey R.P."/>
            <person name="Lee C.-M."/>
            <person name="Sim J.-S."/>
            <person name="Jeong J.-T."/>
            <person name="Choi B.-S."/>
            <person name="Jung M."/>
            <person name="Ginzburg D."/>
            <person name="Zhao K."/>
            <person name="Won S.Y."/>
            <person name="Oh T.-J."/>
            <person name="Yu Y."/>
            <person name="Kim N.-H."/>
            <person name="Lee O.R."/>
            <person name="Lee T.-H."/>
            <person name="Bashyal P."/>
            <person name="Kim T.-S."/>
            <person name="Lee W.-H."/>
            <person name="Kawkins C."/>
            <person name="Kim C.-K."/>
            <person name="Kim J.S."/>
            <person name="Ahn B.O."/>
            <person name="Rhee S.Y."/>
            <person name="Sohng J.K."/>
        </authorList>
    </citation>
    <scope>NUCLEOTIDE SEQUENCE</scope>
    <source>
        <tissue evidence="1">Leaf</tissue>
    </source>
</reference>
<evidence type="ECO:0000313" key="2">
    <source>
        <dbReference type="Proteomes" id="UP000634136"/>
    </source>
</evidence>
<dbReference type="AlphaFoldDB" id="A0A835CAB3"/>
<dbReference type="GO" id="GO:0016874">
    <property type="term" value="F:ligase activity"/>
    <property type="evidence" value="ECO:0007669"/>
    <property type="project" value="UniProtKB-KW"/>
</dbReference>
<gene>
    <name evidence="1" type="ORF">G2W53_010898</name>
</gene>
<comment type="caution">
    <text evidence="1">The sequence shown here is derived from an EMBL/GenBank/DDBJ whole genome shotgun (WGS) entry which is preliminary data.</text>
</comment>
<proteinExistence type="predicted"/>
<keyword evidence="1" id="KW-0436">Ligase</keyword>
<name>A0A835CAB3_9FABA</name>
<keyword evidence="2" id="KW-1185">Reference proteome</keyword>
<sequence>MKGRPTLWLPGTDHAGIATQWQWRWWWLPRRWLIAPHPQTLQFAPPLPQSPLLPPVNYIVVVVAAATVVDWPPQTPPSVLPVPQLPLPPPVNYTVAVALVVAAAAVVDCPPSTNTAVCATITTITFASTS</sequence>
<dbReference type="EMBL" id="JAAIUW010000004">
    <property type="protein sequence ID" value="KAF7836039.1"/>
    <property type="molecule type" value="Genomic_DNA"/>
</dbReference>
<evidence type="ECO:0000313" key="1">
    <source>
        <dbReference type="EMBL" id="KAF7836039.1"/>
    </source>
</evidence>
<dbReference type="Proteomes" id="UP000634136">
    <property type="component" value="Unassembled WGS sequence"/>
</dbReference>
<accession>A0A835CAB3</accession>
<organism evidence="1 2">
    <name type="scientific">Senna tora</name>
    <dbReference type="NCBI Taxonomy" id="362788"/>
    <lineage>
        <taxon>Eukaryota</taxon>
        <taxon>Viridiplantae</taxon>
        <taxon>Streptophyta</taxon>
        <taxon>Embryophyta</taxon>
        <taxon>Tracheophyta</taxon>
        <taxon>Spermatophyta</taxon>
        <taxon>Magnoliopsida</taxon>
        <taxon>eudicotyledons</taxon>
        <taxon>Gunneridae</taxon>
        <taxon>Pentapetalae</taxon>
        <taxon>rosids</taxon>
        <taxon>fabids</taxon>
        <taxon>Fabales</taxon>
        <taxon>Fabaceae</taxon>
        <taxon>Caesalpinioideae</taxon>
        <taxon>Cassia clade</taxon>
        <taxon>Senna</taxon>
    </lineage>
</organism>